<keyword evidence="3" id="KW-1185">Reference proteome</keyword>
<accession>A0ABT0RG15</accession>
<dbReference type="PANTHER" id="PTHR34387:SF1">
    <property type="entry name" value="PERIPLASMIC IMMUNOGENIC PROTEIN"/>
    <property type="match status" value="1"/>
</dbReference>
<dbReference type="PANTHER" id="PTHR34387">
    <property type="entry name" value="SLR1258 PROTEIN"/>
    <property type="match status" value="1"/>
</dbReference>
<reference evidence="2" key="1">
    <citation type="submission" date="2022-05" db="EMBL/GenBank/DDBJ databases">
        <authorList>
            <person name="Jo J.-H."/>
            <person name="Im W.-T."/>
        </authorList>
    </citation>
    <scope>NUCLEOTIDE SEQUENCE</scope>
    <source>
        <strain evidence="2">RG327</strain>
    </source>
</reference>
<dbReference type="EMBL" id="JAMGBC010000001">
    <property type="protein sequence ID" value="MCL6679222.1"/>
    <property type="molecule type" value="Genomic_DNA"/>
</dbReference>
<evidence type="ECO:0000256" key="1">
    <source>
        <dbReference type="SAM" id="SignalP"/>
    </source>
</evidence>
<keyword evidence="1" id="KW-0732">Signal</keyword>
<proteinExistence type="predicted"/>
<evidence type="ECO:0000313" key="3">
    <source>
        <dbReference type="Proteomes" id="UP001165343"/>
    </source>
</evidence>
<feature type="signal peptide" evidence="1">
    <location>
        <begin position="1"/>
        <end position="21"/>
    </location>
</feature>
<evidence type="ECO:0000313" key="2">
    <source>
        <dbReference type="EMBL" id="MCL6679222.1"/>
    </source>
</evidence>
<dbReference type="Gene3D" id="3.30.110.170">
    <property type="entry name" value="Protein of unknown function (DUF541), domain 1"/>
    <property type="match status" value="1"/>
</dbReference>
<name>A0ABT0RG15_9SPHN</name>
<organism evidence="2 3">
    <name type="scientific">Sphingomonas anseongensis</name>
    <dbReference type="NCBI Taxonomy" id="2908207"/>
    <lineage>
        <taxon>Bacteria</taxon>
        <taxon>Pseudomonadati</taxon>
        <taxon>Pseudomonadota</taxon>
        <taxon>Alphaproteobacteria</taxon>
        <taxon>Sphingomonadales</taxon>
        <taxon>Sphingomonadaceae</taxon>
        <taxon>Sphingomonas</taxon>
    </lineage>
</organism>
<dbReference type="Pfam" id="PF04402">
    <property type="entry name" value="SIMPL"/>
    <property type="match status" value="1"/>
</dbReference>
<gene>
    <name evidence="2" type="ORF">LZ519_07855</name>
</gene>
<sequence length="240" mass="25340">MNRIFTALLLAAAMPAVPATAQTTGQVTQAITGTRLDLSANGEVTRVPDLAIISAGVVARAPTAAAALQETADKMDKVLAALKRAGVADRDIQTSSVNLNPEYRYPENQSPQLVGYSASNQVTIRFRDIRNSGKILDALVAEGANQISGPSMTIEHPEAALDEARVQAIANGRARATLYARALGMQVVRVVSVSEGGGYYAPPPPAPPAPMMAAAERSYTKIEPGEQKLQVSVSMVFELR</sequence>
<dbReference type="InterPro" id="IPR007497">
    <property type="entry name" value="SIMPL/DUF541"/>
</dbReference>
<dbReference type="RefSeq" id="WP_249868135.1">
    <property type="nucleotide sequence ID" value="NZ_JAMGBC010000001.1"/>
</dbReference>
<feature type="chain" id="PRO_5046388158" evidence="1">
    <location>
        <begin position="22"/>
        <end position="240"/>
    </location>
</feature>
<dbReference type="Proteomes" id="UP001165343">
    <property type="component" value="Unassembled WGS sequence"/>
</dbReference>
<protein>
    <submittedName>
        <fullName evidence="2">SIMPL domain-containing protein</fullName>
    </submittedName>
</protein>
<comment type="caution">
    <text evidence="2">The sequence shown here is derived from an EMBL/GenBank/DDBJ whole genome shotgun (WGS) entry which is preliminary data.</text>
</comment>
<dbReference type="InterPro" id="IPR052022">
    <property type="entry name" value="26kDa_periplasmic_antigen"/>
</dbReference>
<dbReference type="Gene3D" id="3.30.70.2970">
    <property type="entry name" value="Protein of unknown function (DUF541), domain 2"/>
    <property type="match status" value="1"/>
</dbReference>